<dbReference type="Pfam" id="PF22692">
    <property type="entry name" value="LlgE_F_G_D1"/>
    <property type="match status" value="1"/>
</dbReference>
<name>A0A0M5M3N9_9MICC</name>
<dbReference type="GO" id="GO:0009424">
    <property type="term" value="C:bacterial-type flagellum hook"/>
    <property type="evidence" value="ECO:0007669"/>
    <property type="project" value="TreeGrafter"/>
</dbReference>
<evidence type="ECO:0000259" key="7">
    <source>
        <dbReference type="Pfam" id="PF22692"/>
    </source>
</evidence>
<dbReference type="Pfam" id="PF00460">
    <property type="entry name" value="Flg_bb_rod"/>
    <property type="match status" value="1"/>
</dbReference>
<keyword evidence="8" id="KW-0969">Cilium</keyword>
<dbReference type="InterPro" id="IPR053967">
    <property type="entry name" value="LlgE_F_G-like_D1"/>
</dbReference>
<dbReference type="PANTHER" id="PTHR30435:SF1">
    <property type="entry name" value="FLAGELLAR HOOK PROTEIN FLGE"/>
    <property type="match status" value="1"/>
</dbReference>
<sequence length="392" mass="39752">MLRSLYSGISGLRAHQTMLDVTGNNIANVNTAGFKGSSVQFQDTLSQISRPGSPAQERTGGTNAAQVGLGVQVSAISTNFSQGSAQATGRATDMMISGDGFFITSKGGQQSYARAGAFDFDSRGRLVSPDGALLQGWVANNGAVSTGGALGDIRISKDMVAPPKASTNAVLGGNLPADAKDGIMVVRDVQVYDATGAARQLSMTFTKTAAGWNADAADDKGATTATLALTFVDGKLTSGSTLGPVGGVTVDLSALTGNAGDTTAAVKSQDGNAAGTLESFSMGTDGTLTGTFSNGENMVIGQVALANFTNPGGLEKIGSSSYRATASSGAATIGIGGRGGLGELTSGYIEMSNVDLSQEFTNLIVAQRGFQANARIITTSDEVLQELTQLKR</sequence>
<evidence type="ECO:0000256" key="1">
    <source>
        <dbReference type="ARBA" id="ARBA00004117"/>
    </source>
</evidence>
<evidence type="ECO:0000313" key="8">
    <source>
        <dbReference type="EMBL" id="ALE93457.1"/>
    </source>
</evidence>
<evidence type="ECO:0000259" key="6">
    <source>
        <dbReference type="Pfam" id="PF06429"/>
    </source>
</evidence>
<accession>A0A0M5M3N9</accession>
<dbReference type="GO" id="GO:0005829">
    <property type="term" value="C:cytosol"/>
    <property type="evidence" value="ECO:0007669"/>
    <property type="project" value="TreeGrafter"/>
</dbReference>
<dbReference type="OrthoDB" id="9804559at2"/>
<dbReference type="InterPro" id="IPR010930">
    <property type="entry name" value="Flg_bb/hook_C_dom"/>
</dbReference>
<comment type="function">
    <text evidence="4">A flexible structure which links the flagellar filament to the drive apparatus in the basal body.</text>
</comment>
<feature type="domain" description="Flagellar hook protein FlgE/F/G-like D1" evidence="7">
    <location>
        <begin position="95"/>
        <end position="158"/>
    </location>
</feature>
<dbReference type="NCBIfam" id="TIGR03506">
    <property type="entry name" value="FlgEFG_subfam"/>
    <property type="match status" value="1"/>
</dbReference>
<dbReference type="PATRIC" id="fig|656366.3.peg.3434"/>
<dbReference type="PANTHER" id="PTHR30435">
    <property type="entry name" value="FLAGELLAR PROTEIN"/>
    <property type="match status" value="1"/>
</dbReference>
<feature type="domain" description="Flagellar basal body rod protein N-terminal" evidence="5">
    <location>
        <begin position="5"/>
        <end position="35"/>
    </location>
</feature>
<dbReference type="InterPro" id="IPR001444">
    <property type="entry name" value="Flag_bb_rod_N"/>
</dbReference>
<keyword evidence="9" id="KW-1185">Reference proteome</keyword>
<dbReference type="GO" id="GO:0009425">
    <property type="term" value="C:bacterial-type flagellum basal body"/>
    <property type="evidence" value="ECO:0007669"/>
    <property type="project" value="UniProtKB-SubCell"/>
</dbReference>
<comment type="similarity">
    <text evidence="2 4">Belongs to the flagella basal body rod proteins family.</text>
</comment>
<evidence type="ECO:0000313" key="9">
    <source>
        <dbReference type="Proteomes" id="UP000062833"/>
    </source>
</evidence>
<comment type="subcellular location">
    <subcellularLocation>
        <location evidence="1 4">Bacterial flagellum basal body</location>
    </subcellularLocation>
</comment>
<dbReference type="InterPro" id="IPR037925">
    <property type="entry name" value="FlgE/F/G-like"/>
</dbReference>
<evidence type="ECO:0000256" key="4">
    <source>
        <dbReference type="RuleBase" id="RU362116"/>
    </source>
</evidence>
<dbReference type="Pfam" id="PF06429">
    <property type="entry name" value="Flg_bbr_C"/>
    <property type="match status" value="1"/>
</dbReference>
<protein>
    <recommendedName>
        <fullName evidence="4">Flagellar hook protein FlgE</fullName>
    </recommendedName>
</protein>
<dbReference type="GO" id="GO:0071978">
    <property type="term" value="P:bacterial-type flagellum-dependent swarming motility"/>
    <property type="evidence" value="ECO:0007669"/>
    <property type="project" value="TreeGrafter"/>
</dbReference>
<dbReference type="InterPro" id="IPR020013">
    <property type="entry name" value="Flagellar_FlgE/F/G"/>
</dbReference>
<keyword evidence="8" id="KW-0282">Flagellum</keyword>
<dbReference type="Proteomes" id="UP000062833">
    <property type="component" value="Chromosome"/>
</dbReference>
<dbReference type="SUPFAM" id="SSF117143">
    <property type="entry name" value="Flagellar hook protein flgE"/>
    <property type="match status" value="1"/>
</dbReference>
<dbReference type="RefSeq" id="WP_062008266.1">
    <property type="nucleotide sequence ID" value="NZ_CP012677.1"/>
</dbReference>
<dbReference type="AlphaFoldDB" id="A0A0M5M3N9"/>
<reference evidence="9" key="1">
    <citation type="submission" date="2015-09" db="EMBL/GenBank/DDBJ databases">
        <title>Complete genome of Arthrobacter alpinus strain R3.8.</title>
        <authorList>
            <person name="See-Too W.S."/>
            <person name="Chan K.G."/>
        </authorList>
    </citation>
    <scope>NUCLEOTIDE SEQUENCE [LARGE SCALE GENOMIC DNA]</scope>
    <source>
        <strain evidence="9">R3.8</strain>
    </source>
</reference>
<keyword evidence="8" id="KW-0966">Cell projection</keyword>
<proteinExistence type="inferred from homology"/>
<dbReference type="KEGG" id="aaq:AOC05_15895"/>
<evidence type="ECO:0000256" key="3">
    <source>
        <dbReference type="ARBA" id="ARBA00023143"/>
    </source>
</evidence>
<evidence type="ECO:0000256" key="2">
    <source>
        <dbReference type="ARBA" id="ARBA00009677"/>
    </source>
</evidence>
<dbReference type="EMBL" id="CP012677">
    <property type="protein sequence ID" value="ALE93457.1"/>
    <property type="molecule type" value="Genomic_DNA"/>
</dbReference>
<keyword evidence="3 4" id="KW-0975">Bacterial flagellum</keyword>
<evidence type="ECO:0000259" key="5">
    <source>
        <dbReference type="Pfam" id="PF00460"/>
    </source>
</evidence>
<gene>
    <name evidence="8" type="ORF">AOC05_15895</name>
</gene>
<feature type="domain" description="Flagellar basal-body/hook protein C-terminal" evidence="6">
    <location>
        <begin position="346"/>
        <end position="390"/>
    </location>
</feature>
<organism evidence="8 9">
    <name type="scientific">Arthrobacter alpinus</name>
    <dbReference type="NCBI Taxonomy" id="656366"/>
    <lineage>
        <taxon>Bacteria</taxon>
        <taxon>Bacillati</taxon>
        <taxon>Actinomycetota</taxon>
        <taxon>Actinomycetes</taxon>
        <taxon>Micrococcales</taxon>
        <taxon>Micrococcaceae</taxon>
        <taxon>Arthrobacter</taxon>
    </lineage>
</organism>